<feature type="transmembrane region" description="Helical" evidence="1">
    <location>
        <begin position="6"/>
        <end position="27"/>
    </location>
</feature>
<keyword evidence="1" id="KW-1133">Transmembrane helix</keyword>
<gene>
    <name evidence="2" type="primary">atp8</name>
</gene>
<keyword evidence="1" id="KW-0812">Transmembrane</keyword>
<keyword evidence="1" id="KW-0472">Membrane</keyword>
<evidence type="ECO:0000256" key="1">
    <source>
        <dbReference type="SAM" id="Phobius"/>
    </source>
</evidence>
<evidence type="ECO:0000313" key="2">
    <source>
        <dbReference type="EMBL" id="QDP17868.1"/>
    </source>
</evidence>
<sequence>MPQLSALPWMLYFFCSFLPLMMLVIVVSLDFMKGLILVGTSKKVLSLKW</sequence>
<dbReference type="AlphaFoldDB" id="A0A516IMJ3"/>
<keyword evidence="2" id="KW-0496">Mitochondrion</keyword>
<dbReference type="EMBL" id="MN052920">
    <property type="protein sequence ID" value="QDP17868.1"/>
    <property type="molecule type" value="Genomic_DNA"/>
</dbReference>
<accession>A0A516IMJ3</accession>
<name>A0A516IMJ3_9ARAC</name>
<proteinExistence type="predicted"/>
<protein>
    <submittedName>
        <fullName evidence="2">ATP synthase F0 subunit 8</fullName>
    </submittedName>
</protein>
<organism evidence="2">
    <name type="scientific">Parachtes ignavus</name>
    <dbReference type="NCBI Taxonomy" id="1110489"/>
    <lineage>
        <taxon>Eukaryota</taxon>
        <taxon>Metazoa</taxon>
        <taxon>Ecdysozoa</taxon>
        <taxon>Arthropoda</taxon>
        <taxon>Chelicerata</taxon>
        <taxon>Arachnida</taxon>
        <taxon>Araneae</taxon>
        <taxon>Araneomorphae</taxon>
        <taxon>Haplogynae</taxon>
        <taxon>Dysderoidea</taxon>
        <taxon>Dysderidae</taxon>
        <taxon>Parachtes</taxon>
    </lineage>
</organism>
<reference evidence="2" key="1">
    <citation type="journal article" date="2019" name="BMC Genomics">
        <title>Arm-less mitochondrial tRNAs conserved for over 30 millions of years in spiders.</title>
        <authorList>
            <person name="Pons J."/>
            <person name="Bover P."/>
            <person name="Bidegaray-Batista L."/>
            <person name="Arnedo M."/>
        </authorList>
    </citation>
    <scope>NUCLEOTIDE SEQUENCE</scope>
    <source>
        <strain evidence="2">K479</strain>
    </source>
</reference>
<geneLocation type="mitochondrion" evidence="2"/>